<evidence type="ECO:0000313" key="7">
    <source>
        <dbReference type="Proteomes" id="UP000028058"/>
    </source>
</evidence>
<gene>
    <name evidence="6" type="ORF">SFRA_032365</name>
</gene>
<organism evidence="6 7">
    <name type="scientific">Streptomyces xinghaiensis</name>
    <dbReference type="NCBI Taxonomy" id="1038928"/>
    <lineage>
        <taxon>Bacteria</taxon>
        <taxon>Bacillati</taxon>
        <taxon>Actinomycetota</taxon>
        <taxon>Actinomycetes</taxon>
        <taxon>Kitasatosporales</taxon>
        <taxon>Streptomycetaceae</taxon>
        <taxon>Streptomyces</taxon>
    </lineage>
</organism>
<evidence type="ECO:0000256" key="4">
    <source>
        <dbReference type="ARBA" id="ARBA00023014"/>
    </source>
</evidence>
<feature type="domain" description="Radical SAM core" evidence="5">
    <location>
        <begin position="29"/>
        <end position="264"/>
    </location>
</feature>
<evidence type="ECO:0000256" key="2">
    <source>
        <dbReference type="ARBA" id="ARBA00022723"/>
    </source>
</evidence>
<evidence type="ECO:0000256" key="3">
    <source>
        <dbReference type="ARBA" id="ARBA00023004"/>
    </source>
</evidence>
<dbReference type="InterPro" id="IPR013785">
    <property type="entry name" value="Aldolase_TIM"/>
</dbReference>
<keyword evidence="2" id="KW-0479">Metal-binding</keyword>
<dbReference type="PANTHER" id="PTHR11228:SF7">
    <property type="entry name" value="PQQA PEPTIDE CYCLASE"/>
    <property type="match status" value="1"/>
</dbReference>
<dbReference type="SFLD" id="SFLDS00029">
    <property type="entry name" value="Radical_SAM"/>
    <property type="match status" value="1"/>
</dbReference>
<protein>
    <submittedName>
        <fullName evidence="6">Radical SAM protein</fullName>
    </submittedName>
</protein>
<dbReference type="SUPFAM" id="SSF102114">
    <property type="entry name" value="Radical SAM enzymes"/>
    <property type="match status" value="1"/>
</dbReference>
<accession>A0A3M8EQZ6</accession>
<dbReference type="PROSITE" id="PS51918">
    <property type="entry name" value="RADICAL_SAM"/>
    <property type="match status" value="1"/>
</dbReference>
<comment type="caution">
    <text evidence="6">The sequence shown here is derived from an EMBL/GenBank/DDBJ whole genome shotgun (WGS) entry which is preliminary data.</text>
</comment>
<keyword evidence="4" id="KW-0411">Iron-sulfur</keyword>
<dbReference type="Pfam" id="PF04055">
    <property type="entry name" value="Radical_SAM"/>
    <property type="match status" value="1"/>
</dbReference>
<dbReference type="InterPro" id="IPR050377">
    <property type="entry name" value="Radical_SAM_PqqE_MftC-like"/>
</dbReference>
<dbReference type="OrthoDB" id="9782387at2"/>
<dbReference type="CDD" id="cd01335">
    <property type="entry name" value="Radical_SAM"/>
    <property type="match status" value="1"/>
</dbReference>
<proteinExistence type="predicted"/>
<dbReference type="InterPro" id="IPR007197">
    <property type="entry name" value="rSAM"/>
</dbReference>
<dbReference type="SFLD" id="SFLDG01067">
    <property type="entry name" value="SPASM/twitch_domain_containing"/>
    <property type="match status" value="1"/>
</dbReference>
<dbReference type="AlphaFoldDB" id="A0A3M8EQZ6"/>
<dbReference type="GO" id="GO:0051536">
    <property type="term" value="F:iron-sulfur cluster binding"/>
    <property type="evidence" value="ECO:0007669"/>
    <property type="project" value="UniProtKB-KW"/>
</dbReference>
<dbReference type="PANTHER" id="PTHR11228">
    <property type="entry name" value="RADICAL SAM DOMAIN PROTEIN"/>
    <property type="match status" value="1"/>
</dbReference>
<dbReference type="GO" id="GO:0046872">
    <property type="term" value="F:metal ion binding"/>
    <property type="evidence" value="ECO:0007669"/>
    <property type="project" value="UniProtKB-KW"/>
</dbReference>
<dbReference type="GO" id="GO:0003824">
    <property type="term" value="F:catalytic activity"/>
    <property type="evidence" value="ECO:0007669"/>
    <property type="project" value="InterPro"/>
</dbReference>
<evidence type="ECO:0000313" key="6">
    <source>
        <dbReference type="EMBL" id="RKM90136.1"/>
    </source>
</evidence>
<evidence type="ECO:0000256" key="1">
    <source>
        <dbReference type="ARBA" id="ARBA00022691"/>
    </source>
</evidence>
<dbReference type="InterPro" id="IPR058240">
    <property type="entry name" value="rSAM_sf"/>
</dbReference>
<dbReference type="EMBL" id="JNAD02000026">
    <property type="protein sequence ID" value="RKM90136.1"/>
    <property type="molecule type" value="Genomic_DNA"/>
</dbReference>
<sequence length="364" mass="40656">MGRKLDLVGKLYQRSVLPAVREVAQGRRLRWPLVVDLDPTTLCDLACPECISSGVLNQGQFSRDRITGLAHELAGSGVRAVILIGGGEPLMHRSIGTVIEVLHGAGIRIGLVTNGTLIGRYLDELASMLSWVRVSLDAATPGTYDVFRPSRRKSSVFPQIIADMRRLAERKAGRLGYSFLLMQRFDGEGRLTATNYPEVQQAGELAKDIGCDYFELKAMLDADHFTVNQAAEHTEPVEEQWSRLRKLEDESFRLLRSSNWLAVRSGSDPVQKKEYAACPVAELRTTVTPTGVYICPYHRGHEKGKLGDIAEMSFEEMWARADTTTIDPREDCRFHCARHPVNVEIGGLRHREPPEPADDFDPFI</sequence>
<evidence type="ECO:0000259" key="5">
    <source>
        <dbReference type="PROSITE" id="PS51918"/>
    </source>
</evidence>
<name>A0A3M8EQZ6_9ACTN</name>
<keyword evidence="7" id="KW-1185">Reference proteome</keyword>
<dbReference type="CDD" id="cd21109">
    <property type="entry name" value="SPASM"/>
    <property type="match status" value="1"/>
</dbReference>
<dbReference type="Proteomes" id="UP000028058">
    <property type="component" value="Unassembled WGS sequence"/>
</dbReference>
<keyword evidence="3" id="KW-0408">Iron</keyword>
<keyword evidence="1" id="KW-0949">S-adenosyl-L-methionine</keyword>
<reference evidence="6 7" key="1">
    <citation type="journal article" date="2014" name="Genome Announc.">
        <title>Draft Genome Sequence of Streptomyces fradiae ATCC 19609, a Strain Highly Sensitive to Antibiotics.</title>
        <authorList>
            <person name="Bekker O.B."/>
            <person name="Klimina K.M."/>
            <person name="Vatlin A.A."/>
            <person name="Zakharevich N.V."/>
            <person name="Kasianov A.S."/>
            <person name="Danilenko V.N."/>
        </authorList>
    </citation>
    <scope>NUCLEOTIDE SEQUENCE [LARGE SCALE GENOMIC DNA]</scope>
    <source>
        <strain evidence="6 7">ATCC 19609</strain>
    </source>
</reference>
<dbReference type="Gene3D" id="3.20.20.70">
    <property type="entry name" value="Aldolase class I"/>
    <property type="match status" value="1"/>
</dbReference>